<evidence type="ECO:0000256" key="1">
    <source>
        <dbReference type="ARBA" id="ARBA00004496"/>
    </source>
</evidence>
<dbReference type="GO" id="GO:0000049">
    <property type="term" value="F:tRNA binding"/>
    <property type="evidence" value="ECO:0007669"/>
    <property type="project" value="TreeGrafter"/>
</dbReference>
<evidence type="ECO:0000313" key="16">
    <source>
        <dbReference type="EMBL" id="SHI81610.1"/>
    </source>
</evidence>
<evidence type="ECO:0000256" key="8">
    <source>
        <dbReference type="ARBA" id="ARBA00022695"/>
    </source>
</evidence>
<dbReference type="InterPro" id="IPR017945">
    <property type="entry name" value="DHBP_synth_RibB-like_a/b_dom"/>
</dbReference>
<dbReference type="GO" id="GO:0006450">
    <property type="term" value="P:regulation of translational fidelity"/>
    <property type="evidence" value="ECO:0007669"/>
    <property type="project" value="TreeGrafter"/>
</dbReference>
<evidence type="ECO:0000256" key="7">
    <source>
        <dbReference type="ARBA" id="ARBA00022694"/>
    </source>
</evidence>
<dbReference type="GO" id="GO:0008033">
    <property type="term" value="P:tRNA processing"/>
    <property type="evidence" value="ECO:0007669"/>
    <property type="project" value="UniProtKB-KW"/>
</dbReference>
<evidence type="ECO:0000256" key="9">
    <source>
        <dbReference type="ARBA" id="ARBA00022741"/>
    </source>
</evidence>
<dbReference type="GO" id="GO:0005737">
    <property type="term" value="C:cytoplasm"/>
    <property type="evidence" value="ECO:0007669"/>
    <property type="project" value="UniProtKB-SubCell"/>
</dbReference>
<evidence type="ECO:0000256" key="13">
    <source>
        <dbReference type="PIRNR" id="PIRNR004930"/>
    </source>
</evidence>
<comment type="catalytic activity">
    <reaction evidence="12 13">
        <text>L-threonine + hydrogencarbonate + ATP = L-threonylcarbamoyladenylate + diphosphate + H2O</text>
        <dbReference type="Rhea" id="RHEA:36407"/>
        <dbReference type="ChEBI" id="CHEBI:15377"/>
        <dbReference type="ChEBI" id="CHEBI:17544"/>
        <dbReference type="ChEBI" id="CHEBI:30616"/>
        <dbReference type="ChEBI" id="CHEBI:33019"/>
        <dbReference type="ChEBI" id="CHEBI:57926"/>
        <dbReference type="ChEBI" id="CHEBI:73682"/>
        <dbReference type="EC" id="2.7.7.87"/>
    </reaction>
</comment>
<dbReference type="Pfam" id="PF01300">
    <property type="entry name" value="Sua5_yciO_yrdC"/>
    <property type="match status" value="1"/>
</dbReference>
<dbReference type="PROSITE" id="PS51163">
    <property type="entry name" value="YRDC"/>
    <property type="match status" value="1"/>
</dbReference>
<dbReference type="Pfam" id="PF03481">
    <property type="entry name" value="Sua5_C"/>
    <property type="match status" value="1"/>
</dbReference>
<evidence type="ECO:0000256" key="6">
    <source>
        <dbReference type="ARBA" id="ARBA00022679"/>
    </source>
</evidence>
<dbReference type="EC" id="2.7.7.87" evidence="3 13"/>
<keyword evidence="6 13" id="KW-0808">Transferase</keyword>
<evidence type="ECO:0000259" key="15">
    <source>
        <dbReference type="PROSITE" id="PS51163"/>
    </source>
</evidence>
<feature type="binding site" evidence="14">
    <location>
        <position position="143"/>
    </location>
    <ligand>
        <name>L-threonine</name>
        <dbReference type="ChEBI" id="CHEBI:57926"/>
    </ligand>
</feature>
<evidence type="ECO:0000256" key="10">
    <source>
        <dbReference type="ARBA" id="ARBA00022840"/>
    </source>
</evidence>
<feature type="binding site" evidence="14">
    <location>
        <position position="119"/>
    </location>
    <ligand>
        <name>ATP</name>
        <dbReference type="ChEBI" id="CHEBI:30616"/>
    </ligand>
</feature>
<evidence type="ECO:0000313" key="17">
    <source>
        <dbReference type="Proteomes" id="UP000324781"/>
    </source>
</evidence>
<gene>
    <name evidence="16" type="ORF">SAMN05444373_101111</name>
</gene>
<dbReference type="InterPro" id="IPR010923">
    <property type="entry name" value="T(6)A37_SUA5"/>
</dbReference>
<evidence type="ECO:0000256" key="5">
    <source>
        <dbReference type="ARBA" id="ARBA00022490"/>
    </source>
</evidence>
<dbReference type="PANTHER" id="PTHR17490">
    <property type="entry name" value="SUA5"/>
    <property type="match status" value="1"/>
</dbReference>
<reference evidence="16 17" key="1">
    <citation type="submission" date="2016-11" db="EMBL/GenBank/DDBJ databases">
        <authorList>
            <person name="Varghese N."/>
            <person name="Submissions S."/>
        </authorList>
    </citation>
    <scope>NUCLEOTIDE SEQUENCE [LARGE SCALE GENOMIC DNA]</scope>
    <source>
        <strain evidence="16 17">DSM 19027</strain>
    </source>
</reference>
<protein>
    <recommendedName>
        <fullName evidence="4 13">Threonylcarbamoyl-AMP synthase</fullName>
        <shortName evidence="13">TC-AMP synthase</shortName>
        <ecNumber evidence="3 13">2.7.7.87</ecNumber>
    </recommendedName>
    <alternativeName>
        <fullName evidence="11 13">L-threonylcarbamoyladenylate synthase</fullName>
    </alternativeName>
</protein>
<comment type="function">
    <text evidence="13">Required for the formation of a threonylcarbamoyl group on adenosine at position 37 (t(6)A37) in tRNAs that read codons beginning with adenine.</text>
</comment>
<dbReference type="NCBIfam" id="TIGR00057">
    <property type="entry name" value="L-threonylcarbamoyladenylate synthase"/>
    <property type="match status" value="1"/>
</dbReference>
<feature type="binding site" evidence="14">
    <location>
        <position position="37"/>
    </location>
    <ligand>
        <name>L-threonine</name>
        <dbReference type="ChEBI" id="CHEBI:57926"/>
    </ligand>
</feature>
<dbReference type="InterPro" id="IPR038385">
    <property type="entry name" value="Sua5/YwlC_C"/>
</dbReference>
<evidence type="ECO:0000256" key="4">
    <source>
        <dbReference type="ARBA" id="ARBA00015492"/>
    </source>
</evidence>
<comment type="similarity">
    <text evidence="2 13">Belongs to the SUA5 family.</text>
</comment>
<dbReference type="Gene3D" id="3.40.50.11030">
    <property type="entry name" value="Threonylcarbamoyl-AMP synthase, C-terminal domain"/>
    <property type="match status" value="1"/>
</dbReference>
<dbReference type="FunFam" id="3.40.50.11030:FF:000001">
    <property type="entry name" value="Threonylcarbamoyl-AMP synthase"/>
    <property type="match status" value="1"/>
</dbReference>
<keyword evidence="8 13" id="KW-0548">Nucleotidyltransferase</keyword>
<dbReference type="SUPFAM" id="SSF55821">
    <property type="entry name" value="YrdC/RibB"/>
    <property type="match status" value="1"/>
</dbReference>
<dbReference type="InterPro" id="IPR050156">
    <property type="entry name" value="TC-AMP_synthase_SUA5"/>
</dbReference>
<dbReference type="EMBL" id="FQZP01000011">
    <property type="protein sequence ID" value="SHI81610.1"/>
    <property type="molecule type" value="Genomic_DNA"/>
</dbReference>
<dbReference type="InterPro" id="IPR006070">
    <property type="entry name" value="Sua5-like_dom"/>
</dbReference>
<dbReference type="PIRSF" id="PIRSF004930">
    <property type="entry name" value="Tln_factor_SUA5"/>
    <property type="match status" value="1"/>
</dbReference>
<comment type="subcellular location">
    <subcellularLocation>
        <location evidence="1 13">Cytoplasm</location>
    </subcellularLocation>
</comment>
<keyword evidence="5 13" id="KW-0963">Cytoplasm</keyword>
<sequence length="348" mass="37062">MRTTVIRINQSDFKPEELLPAAQSLAAGGLVAFPTETVYGLGADARNARAVRKIFEAKGRPSDNPLIVHISDIEQLESIAATVPEKARRLMEAFWPGPLTLILPKAAEIPDETTAGLSTVAVRMPANPIALALIRLSGVAVAAPSANLSGRPSPTCADHVIEDLSGRIDYIIDGGSTSVGLESTVLDMTADSPVVLRPGGISVEMLERVIGPVQVDKLPEMGGNTVPKSPGMKYRHYSPKAEMTLVCGEPERVADTINALVAENRAKNRKTGVLAASETQMSYAADVVLSPGSRQEPEAVAAAIYRCLREFDDQGVEVIFSETFPEEGIGLAIMNRLKKAAGGRMIRV</sequence>
<accession>A0A1M6E8E2</accession>
<feature type="binding site" evidence="14">
    <location>
        <position position="69"/>
    </location>
    <ligand>
        <name>L-threonine</name>
        <dbReference type="ChEBI" id="CHEBI:57926"/>
    </ligand>
</feature>
<evidence type="ECO:0000256" key="11">
    <source>
        <dbReference type="ARBA" id="ARBA00029774"/>
    </source>
</evidence>
<proteinExistence type="inferred from homology"/>
<dbReference type="InterPro" id="IPR005145">
    <property type="entry name" value="Sua5_C"/>
</dbReference>
<dbReference type="GO" id="GO:0003725">
    <property type="term" value="F:double-stranded RNA binding"/>
    <property type="evidence" value="ECO:0007669"/>
    <property type="project" value="UniProtKB-UniRule"/>
</dbReference>
<feature type="binding site" evidence="14">
    <location>
        <position position="197"/>
    </location>
    <ligand>
        <name>ATP</name>
        <dbReference type="ChEBI" id="CHEBI:30616"/>
    </ligand>
</feature>
<dbReference type="Proteomes" id="UP000324781">
    <property type="component" value="Unassembled WGS sequence"/>
</dbReference>
<feature type="binding site" evidence="14">
    <location>
        <position position="153"/>
    </location>
    <ligand>
        <name>ATP</name>
        <dbReference type="ChEBI" id="CHEBI:30616"/>
    </ligand>
</feature>
<keyword evidence="9 13" id="KW-0547">Nucleotide-binding</keyword>
<organism evidence="16 17">
    <name type="scientific">Thermoclostridium caenicola</name>
    <dbReference type="NCBI Taxonomy" id="659425"/>
    <lineage>
        <taxon>Bacteria</taxon>
        <taxon>Bacillati</taxon>
        <taxon>Bacillota</taxon>
        <taxon>Clostridia</taxon>
        <taxon>Eubacteriales</taxon>
        <taxon>Oscillospiraceae</taxon>
        <taxon>Thermoclostridium</taxon>
    </lineage>
</organism>
<evidence type="ECO:0000256" key="2">
    <source>
        <dbReference type="ARBA" id="ARBA00007663"/>
    </source>
</evidence>
<feature type="binding site" evidence="14">
    <location>
        <position position="60"/>
    </location>
    <ligand>
        <name>ATP</name>
        <dbReference type="ChEBI" id="CHEBI:30616"/>
    </ligand>
</feature>
<dbReference type="RefSeq" id="WP_149678221.1">
    <property type="nucleotide sequence ID" value="NZ_FQZP01000011.1"/>
</dbReference>
<keyword evidence="7 13" id="KW-0819">tRNA processing</keyword>
<evidence type="ECO:0000256" key="14">
    <source>
        <dbReference type="PIRSR" id="PIRSR004930-1"/>
    </source>
</evidence>
<name>A0A1M6E8E2_9FIRM</name>
<dbReference type="FunFam" id="3.90.870.10:FF:000008">
    <property type="entry name" value="Threonylcarbamoyl-AMP synthase"/>
    <property type="match status" value="1"/>
</dbReference>
<dbReference type="PANTHER" id="PTHR17490:SF16">
    <property type="entry name" value="THREONYLCARBAMOYL-AMP SYNTHASE"/>
    <property type="match status" value="1"/>
</dbReference>
<feature type="binding site" evidence="14">
    <location>
        <position position="64"/>
    </location>
    <ligand>
        <name>ATP</name>
        <dbReference type="ChEBI" id="CHEBI:30616"/>
    </ligand>
</feature>
<keyword evidence="10 13" id="KW-0067">ATP-binding</keyword>
<keyword evidence="17" id="KW-1185">Reference proteome</keyword>
<evidence type="ECO:0000256" key="3">
    <source>
        <dbReference type="ARBA" id="ARBA00012584"/>
    </source>
</evidence>
<dbReference type="GO" id="GO:0005524">
    <property type="term" value="F:ATP binding"/>
    <property type="evidence" value="ECO:0007669"/>
    <property type="project" value="UniProtKB-UniRule"/>
</dbReference>
<evidence type="ECO:0000256" key="12">
    <source>
        <dbReference type="ARBA" id="ARBA00048366"/>
    </source>
</evidence>
<dbReference type="AlphaFoldDB" id="A0A1M6E8E2"/>
<dbReference type="OrthoDB" id="9814580at2"/>
<feature type="binding site" evidence="14">
    <location>
        <position position="183"/>
    </location>
    <ligand>
        <name>L-threonine</name>
        <dbReference type="ChEBI" id="CHEBI:57926"/>
    </ligand>
</feature>
<feature type="binding site" evidence="14">
    <location>
        <position position="145"/>
    </location>
    <ligand>
        <name>ATP</name>
        <dbReference type="ChEBI" id="CHEBI:30616"/>
    </ligand>
</feature>
<dbReference type="Gene3D" id="3.90.870.10">
    <property type="entry name" value="DHBP synthase"/>
    <property type="match status" value="1"/>
</dbReference>
<feature type="domain" description="YrdC-like" evidence="15">
    <location>
        <begin position="15"/>
        <end position="201"/>
    </location>
</feature>
<feature type="binding site" evidence="14">
    <location>
        <position position="123"/>
    </location>
    <ligand>
        <name>L-threonine</name>
        <dbReference type="ChEBI" id="CHEBI:57926"/>
    </ligand>
</feature>
<feature type="binding site" evidence="14">
    <location>
        <position position="237"/>
    </location>
    <ligand>
        <name>ATP</name>
        <dbReference type="ChEBI" id="CHEBI:30616"/>
    </ligand>
</feature>
<dbReference type="GO" id="GO:0061710">
    <property type="term" value="F:L-threonylcarbamoyladenylate synthase"/>
    <property type="evidence" value="ECO:0007669"/>
    <property type="project" value="UniProtKB-EC"/>
</dbReference>